<keyword evidence="1" id="KW-0479">Metal-binding</keyword>
<dbReference type="Proteomes" id="UP000823674">
    <property type="component" value="Chromosome A09"/>
</dbReference>
<keyword evidence="2" id="KW-0186">Copper</keyword>
<accession>A0ABQ7LI82</accession>
<sequence>MSTFRCLVLILFCLISAATSATLTVNWSLGTDYTPLATGNTLSVGDTIGNSITSDSSGTTTIDLKTTGPRYFICGIPGHCSTGMKLAVTVASSTNVGGGTTTPTPLTGGGSTTTPTPLTGGGGYVPATTQAIPCGGWAVSSPVWVMIVTWAVCFMPWICLS</sequence>
<dbReference type="PROSITE" id="PS51485">
    <property type="entry name" value="PHYTOCYANIN"/>
    <property type="match status" value="1"/>
</dbReference>
<feature type="domain" description="Phytocyanin" evidence="5">
    <location>
        <begin position="1"/>
        <end position="92"/>
    </location>
</feature>
<dbReference type="InterPro" id="IPR003245">
    <property type="entry name" value="Phytocyanin_dom"/>
</dbReference>
<feature type="transmembrane region" description="Helical" evidence="3">
    <location>
        <begin position="143"/>
        <end position="160"/>
    </location>
</feature>
<dbReference type="PROSITE" id="PS00196">
    <property type="entry name" value="COPPER_BLUE"/>
    <property type="match status" value="1"/>
</dbReference>
<dbReference type="InterPro" id="IPR028871">
    <property type="entry name" value="BlueCu_1_BS"/>
</dbReference>
<comment type="caution">
    <text evidence="6">The sequence shown here is derived from an EMBL/GenBank/DDBJ whole genome shotgun (WGS) entry which is preliminary data.</text>
</comment>
<keyword evidence="7" id="KW-1185">Reference proteome</keyword>
<keyword evidence="3" id="KW-0812">Transmembrane</keyword>
<evidence type="ECO:0000256" key="1">
    <source>
        <dbReference type="ARBA" id="ARBA00022723"/>
    </source>
</evidence>
<evidence type="ECO:0000259" key="5">
    <source>
        <dbReference type="PROSITE" id="PS51485"/>
    </source>
</evidence>
<dbReference type="EMBL" id="JADBGQ010000008">
    <property type="protein sequence ID" value="KAG5385685.1"/>
    <property type="molecule type" value="Genomic_DNA"/>
</dbReference>
<gene>
    <name evidence="6" type="primary">A09p054280.1_BraROA</name>
    <name evidence="6" type="ORF">IGI04_037155</name>
</gene>
<dbReference type="InterPro" id="IPR008972">
    <property type="entry name" value="Cupredoxin"/>
</dbReference>
<dbReference type="InterPro" id="IPR039391">
    <property type="entry name" value="Phytocyanin-like"/>
</dbReference>
<dbReference type="Gene3D" id="2.60.40.420">
    <property type="entry name" value="Cupredoxins - blue copper proteins"/>
    <property type="match status" value="1"/>
</dbReference>
<dbReference type="SUPFAM" id="SSF49503">
    <property type="entry name" value="Cupredoxins"/>
    <property type="match status" value="1"/>
</dbReference>
<reference evidence="6 7" key="1">
    <citation type="submission" date="2021-03" db="EMBL/GenBank/DDBJ databases">
        <authorList>
            <person name="King G.J."/>
            <person name="Bancroft I."/>
            <person name="Baten A."/>
            <person name="Bloomfield J."/>
            <person name="Borpatragohain P."/>
            <person name="He Z."/>
            <person name="Irish N."/>
            <person name="Irwin J."/>
            <person name="Liu K."/>
            <person name="Mauleon R.P."/>
            <person name="Moore J."/>
            <person name="Morris R."/>
            <person name="Ostergaard L."/>
            <person name="Wang B."/>
            <person name="Wells R."/>
        </authorList>
    </citation>
    <scope>NUCLEOTIDE SEQUENCE [LARGE SCALE GENOMIC DNA]</scope>
    <source>
        <strain evidence="6">R-o-18</strain>
        <tissue evidence="6">Leaf</tissue>
    </source>
</reference>
<keyword evidence="4" id="KW-0732">Signal</keyword>
<evidence type="ECO:0000256" key="4">
    <source>
        <dbReference type="SAM" id="SignalP"/>
    </source>
</evidence>
<evidence type="ECO:0000313" key="6">
    <source>
        <dbReference type="EMBL" id="KAG5385685.1"/>
    </source>
</evidence>
<organism evidence="6 7">
    <name type="scientific">Brassica rapa subsp. trilocularis</name>
    <dbReference type="NCBI Taxonomy" id="1813537"/>
    <lineage>
        <taxon>Eukaryota</taxon>
        <taxon>Viridiplantae</taxon>
        <taxon>Streptophyta</taxon>
        <taxon>Embryophyta</taxon>
        <taxon>Tracheophyta</taxon>
        <taxon>Spermatophyta</taxon>
        <taxon>Magnoliopsida</taxon>
        <taxon>eudicotyledons</taxon>
        <taxon>Gunneridae</taxon>
        <taxon>Pentapetalae</taxon>
        <taxon>rosids</taxon>
        <taxon>malvids</taxon>
        <taxon>Brassicales</taxon>
        <taxon>Brassicaceae</taxon>
        <taxon>Brassiceae</taxon>
        <taxon>Brassica</taxon>
    </lineage>
</organism>
<dbReference type="PANTHER" id="PTHR33021:SF438">
    <property type="entry name" value="GENOME ASSEMBLY, CHROMOSOME: A09"/>
    <property type="match status" value="1"/>
</dbReference>
<keyword evidence="3" id="KW-0472">Membrane</keyword>
<keyword evidence="3" id="KW-1133">Transmembrane helix</keyword>
<name>A0ABQ7LI82_BRACM</name>
<dbReference type="PANTHER" id="PTHR33021">
    <property type="entry name" value="BLUE COPPER PROTEIN"/>
    <property type="match status" value="1"/>
</dbReference>
<proteinExistence type="predicted"/>
<feature type="signal peptide" evidence="4">
    <location>
        <begin position="1"/>
        <end position="21"/>
    </location>
</feature>
<evidence type="ECO:0000313" key="7">
    <source>
        <dbReference type="Proteomes" id="UP000823674"/>
    </source>
</evidence>
<evidence type="ECO:0000256" key="2">
    <source>
        <dbReference type="ARBA" id="ARBA00023008"/>
    </source>
</evidence>
<protein>
    <recommendedName>
        <fullName evidence="5">Phytocyanin domain-containing protein</fullName>
    </recommendedName>
</protein>
<evidence type="ECO:0000256" key="3">
    <source>
        <dbReference type="SAM" id="Phobius"/>
    </source>
</evidence>
<feature type="chain" id="PRO_5046144571" description="Phytocyanin domain-containing protein" evidence="4">
    <location>
        <begin position="22"/>
        <end position="161"/>
    </location>
</feature>
<dbReference type="Pfam" id="PF02298">
    <property type="entry name" value="Cu_bind_like"/>
    <property type="match status" value="1"/>
</dbReference>